<dbReference type="Gene3D" id="3.80.10.10">
    <property type="entry name" value="Ribonuclease Inhibitor"/>
    <property type="match status" value="1"/>
</dbReference>
<evidence type="ECO:0000259" key="2">
    <source>
        <dbReference type="Pfam" id="PF00646"/>
    </source>
</evidence>
<evidence type="ECO:0000313" key="5">
    <source>
        <dbReference type="Proteomes" id="UP000324705"/>
    </source>
</evidence>
<evidence type="ECO:0000256" key="1">
    <source>
        <dbReference type="SAM" id="MobiDB-lite"/>
    </source>
</evidence>
<dbReference type="SUPFAM" id="SSF52047">
    <property type="entry name" value="RNI-like"/>
    <property type="match status" value="1"/>
</dbReference>
<feature type="domain" description="F-box" evidence="2">
    <location>
        <begin position="54"/>
        <end position="89"/>
    </location>
</feature>
<dbReference type="PANTHER" id="PTHR34145:SF36">
    <property type="entry name" value="F-BOX DOMAIN-CONTAINING PROTEIN"/>
    <property type="match status" value="1"/>
</dbReference>
<reference evidence="4 5" key="1">
    <citation type="submission" date="2017-09" db="EMBL/GenBank/DDBJ databases">
        <authorList>
            <consortium name="International Durum Wheat Genome Sequencing Consortium (IDWGSC)"/>
            <person name="Milanesi L."/>
        </authorList>
    </citation>
    <scope>NUCLEOTIDE SEQUENCE [LARGE SCALE GENOMIC DNA]</scope>
    <source>
        <strain evidence="5">cv. Svevo</strain>
    </source>
</reference>
<dbReference type="Pfam" id="PF23622">
    <property type="entry name" value="LRR_At1g61320_AtMIF1"/>
    <property type="match status" value="1"/>
</dbReference>
<name>A0A9R0TSF3_TRITD</name>
<dbReference type="Gramene" id="TRITD5Av1G163610.1">
    <property type="protein sequence ID" value="TRITD5Av1G163610.1"/>
    <property type="gene ID" value="TRITD5Av1G163610"/>
</dbReference>
<dbReference type="PANTHER" id="PTHR34145">
    <property type="entry name" value="OS02G0105600 PROTEIN"/>
    <property type="match status" value="1"/>
</dbReference>
<dbReference type="AlphaFoldDB" id="A0A9R0TSF3"/>
<feature type="compositionally biased region" description="Basic and acidic residues" evidence="1">
    <location>
        <begin position="33"/>
        <end position="43"/>
    </location>
</feature>
<dbReference type="InterPro" id="IPR001810">
    <property type="entry name" value="F-box_dom"/>
</dbReference>
<dbReference type="Pfam" id="PF00646">
    <property type="entry name" value="F-box"/>
    <property type="match status" value="1"/>
</dbReference>
<dbReference type="InterPro" id="IPR053772">
    <property type="entry name" value="At1g61320/At1g61330-like"/>
</dbReference>
<dbReference type="OMA" id="CEELIFL"/>
<evidence type="ECO:0000313" key="4">
    <source>
        <dbReference type="EMBL" id="VAI19253.1"/>
    </source>
</evidence>
<dbReference type="SUPFAM" id="SSF81383">
    <property type="entry name" value="F-box domain"/>
    <property type="match status" value="1"/>
</dbReference>
<dbReference type="Proteomes" id="UP000324705">
    <property type="component" value="Chromosome 5A"/>
</dbReference>
<keyword evidence="5" id="KW-1185">Reference proteome</keyword>
<dbReference type="InterPro" id="IPR036047">
    <property type="entry name" value="F-box-like_dom_sf"/>
</dbReference>
<dbReference type="EMBL" id="LT934119">
    <property type="protein sequence ID" value="VAI19253.1"/>
    <property type="molecule type" value="Genomic_DNA"/>
</dbReference>
<sequence>MGLLAFNRLMPMQRGRRRRPTQGRNGSVTSVAKRKDSHDDNSRSHKKLRYSGPSLPEAVWHHIHSLLPLRDAARVACVSHSFRRSWRCLPNLSLTRETLGLKGGVGGISSKIALDLAKRTDHILKNHSGVGVKALKLEIREFPFFSTSCDDLNRWLGIAVRPGIEELYLQLHSSHADVYNFPYTLLLDGSGKSIRHLHLGECAFRPTAGVGCLRSLTSLELYDVHITGDELMCLLSSSVALEKLTLAYCDELIFLEIPSLLQRLSHLVVHDCLNLEVIKNKAPYLYSFEYGGALVRLSLGVSLQNLDIDASGWDVIHYAGAKLPCMVPNLEALNIHSSYVRDILVVPGKFLHLQHLCIGTFTPDYDYFSLVSFLDACPSLETFILSAEPDCMEQESVLGDSFHDLRQMPGHMHRNIKDVQIIGFCSAKSMVELTCHILQNSKLLKRLKLSTCYNGEILCSYNNNGKCLPMSRGMMMEAHKALLAVERYILGKVPSTVELEQGRAGKIGGPVQNSKMGPILLRKTYVNIQL</sequence>
<proteinExistence type="predicted"/>
<protein>
    <recommendedName>
        <fullName evidence="6">F-box domain-containing protein</fullName>
    </recommendedName>
</protein>
<organism evidence="4 5">
    <name type="scientific">Triticum turgidum subsp. durum</name>
    <name type="common">Durum wheat</name>
    <name type="synonym">Triticum durum</name>
    <dbReference type="NCBI Taxonomy" id="4567"/>
    <lineage>
        <taxon>Eukaryota</taxon>
        <taxon>Viridiplantae</taxon>
        <taxon>Streptophyta</taxon>
        <taxon>Embryophyta</taxon>
        <taxon>Tracheophyta</taxon>
        <taxon>Spermatophyta</taxon>
        <taxon>Magnoliopsida</taxon>
        <taxon>Liliopsida</taxon>
        <taxon>Poales</taxon>
        <taxon>Poaceae</taxon>
        <taxon>BOP clade</taxon>
        <taxon>Pooideae</taxon>
        <taxon>Triticodae</taxon>
        <taxon>Triticeae</taxon>
        <taxon>Triticinae</taxon>
        <taxon>Triticum</taxon>
    </lineage>
</organism>
<dbReference type="InterPro" id="IPR032675">
    <property type="entry name" value="LRR_dom_sf"/>
</dbReference>
<evidence type="ECO:0008006" key="6">
    <source>
        <dbReference type="Google" id="ProtNLM"/>
    </source>
</evidence>
<feature type="domain" description="At1g61320/AtMIF1 LRR" evidence="3">
    <location>
        <begin position="123"/>
        <end position="500"/>
    </location>
</feature>
<feature type="region of interest" description="Disordered" evidence="1">
    <location>
        <begin position="9"/>
        <end position="50"/>
    </location>
</feature>
<dbReference type="InterPro" id="IPR055357">
    <property type="entry name" value="LRR_At1g61320_AtMIF1"/>
</dbReference>
<accession>A0A9R0TSF3</accession>
<gene>
    <name evidence="4" type="ORF">TRITD_5Av1G163610</name>
</gene>
<evidence type="ECO:0000259" key="3">
    <source>
        <dbReference type="Pfam" id="PF23622"/>
    </source>
</evidence>